<accession>A0ABS4GXP5</accession>
<dbReference type="EMBL" id="JAGGKT010000036">
    <property type="protein sequence ID" value="MBP1935042.1"/>
    <property type="molecule type" value="Genomic_DNA"/>
</dbReference>
<evidence type="ECO:0000313" key="1">
    <source>
        <dbReference type="EMBL" id="MBP1935042.1"/>
    </source>
</evidence>
<dbReference type="Proteomes" id="UP001519343">
    <property type="component" value="Unassembled WGS sequence"/>
</dbReference>
<sequence length="270" mass="31159">MILKLYRSYAQQFIAFDSVKQMDEHIQLFILRAGKLLHKNAKKILHLLVGHSTKYKGVSWLSIETISKTLSLHENTVKRAFKRLSELGIGRFEIVSVSGLELKYFVLNRFEFDENVVITQDETNHTATKDNGTFSTSETEEVRETINKDQVINNVNTDTDNLDATFTPQNVPRRFVEAVQPYINSAKVIYALWNKVLISYRKLSLKTSIDELMDTIINGIKQSIFMQKTGKLCKDLGAYFYGFMYRAFAIVKRQEVNITPSWFDGYISQN</sequence>
<dbReference type="Pfam" id="PF13730">
    <property type="entry name" value="HTH_36"/>
    <property type="match status" value="1"/>
</dbReference>
<keyword evidence="2" id="KW-1185">Reference proteome</keyword>
<name>A0ABS4GXP5_9BACL</name>
<keyword evidence="1" id="KW-0238">DNA-binding</keyword>
<comment type="caution">
    <text evidence="1">The sequence shown here is derived from an EMBL/GenBank/DDBJ whole genome shotgun (WGS) entry which is preliminary data.</text>
</comment>
<dbReference type="GO" id="GO:0003677">
    <property type="term" value="F:DNA binding"/>
    <property type="evidence" value="ECO:0007669"/>
    <property type="project" value="UniProtKB-KW"/>
</dbReference>
<reference evidence="1 2" key="1">
    <citation type="submission" date="2021-03" db="EMBL/GenBank/DDBJ databases">
        <title>Genomic Encyclopedia of Type Strains, Phase IV (KMG-IV): sequencing the most valuable type-strain genomes for metagenomic binning, comparative biology and taxonomic classification.</title>
        <authorList>
            <person name="Goeker M."/>
        </authorList>
    </citation>
    <scope>NUCLEOTIDE SEQUENCE [LARGE SCALE GENOMIC DNA]</scope>
    <source>
        <strain evidence="1 2">DSM 24738</strain>
    </source>
</reference>
<evidence type="ECO:0000313" key="2">
    <source>
        <dbReference type="Proteomes" id="UP001519343"/>
    </source>
</evidence>
<proteinExistence type="predicted"/>
<protein>
    <submittedName>
        <fullName evidence="1">DNA-binding Lrp family transcriptional regulator</fullName>
    </submittedName>
</protein>
<dbReference type="RefSeq" id="WP_209813003.1">
    <property type="nucleotide sequence ID" value="NZ_JAGGKT010000036.1"/>
</dbReference>
<organism evidence="1 2">
    <name type="scientific">Ammoniphilus resinae</name>
    <dbReference type="NCBI Taxonomy" id="861532"/>
    <lineage>
        <taxon>Bacteria</taxon>
        <taxon>Bacillati</taxon>
        <taxon>Bacillota</taxon>
        <taxon>Bacilli</taxon>
        <taxon>Bacillales</taxon>
        <taxon>Paenibacillaceae</taxon>
        <taxon>Aneurinibacillus group</taxon>
        <taxon>Ammoniphilus</taxon>
    </lineage>
</organism>
<gene>
    <name evidence="1" type="ORF">J2Z37_005062</name>
</gene>